<proteinExistence type="inferred from homology"/>
<keyword evidence="9 12" id="KW-1133">Transmembrane helix</keyword>
<dbReference type="GO" id="GO:0019646">
    <property type="term" value="P:aerobic electron transport chain"/>
    <property type="evidence" value="ECO:0007669"/>
    <property type="project" value="InterPro"/>
</dbReference>
<organism evidence="13 14">
    <name type="scientific">Nitrospira tepida</name>
    <dbReference type="NCBI Taxonomy" id="2973512"/>
    <lineage>
        <taxon>Bacteria</taxon>
        <taxon>Pseudomonadati</taxon>
        <taxon>Nitrospirota</taxon>
        <taxon>Nitrospiria</taxon>
        <taxon>Nitrospirales</taxon>
        <taxon>Nitrospiraceae</taxon>
        <taxon>Nitrospira</taxon>
    </lineage>
</organism>
<dbReference type="KEGG" id="nti:DNFV4_03268"/>
<evidence type="ECO:0000256" key="9">
    <source>
        <dbReference type="ARBA" id="ARBA00022989"/>
    </source>
</evidence>
<accession>A0AA86T9L4</accession>
<evidence type="ECO:0000256" key="6">
    <source>
        <dbReference type="ARBA" id="ARBA00022692"/>
    </source>
</evidence>
<reference evidence="13" key="1">
    <citation type="submission" date="2022-10" db="EMBL/GenBank/DDBJ databases">
        <authorList>
            <person name="Koch H."/>
        </authorList>
    </citation>
    <scope>NUCLEOTIDE SEQUENCE</scope>
    <source>
        <strain evidence="13">DNF</strain>
    </source>
</reference>
<evidence type="ECO:0000256" key="3">
    <source>
        <dbReference type="ARBA" id="ARBA00022448"/>
    </source>
</evidence>
<keyword evidence="5 12" id="KW-0349">Heme</keyword>
<dbReference type="GO" id="GO:0009055">
    <property type="term" value="F:electron transfer activity"/>
    <property type="evidence" value="ECO:0007669"/>
    <property type="project" value="UniProtKB-UniRule"/>
</dbReference>
<evidence type="ECO:0000313" key="13">
    <source>
        <dbReference type="EMBL" id="CAI4032838.1"/>
    </source>
</evidence>
<dbReference type="GO" id="GO:0020037">
    <property type="term" value="F:heme binding"/>
    <property type="evidence" value="ECO:0007669"/>
    <property type="project" value="TreeGrafter"/>
</dbReference>
<evidence type="ECO:0000256" key="5">
    <source>
        <dbReference type="ARBA" id="ARBA00022617"/>
    </source>
</evidence>
<dbReference type="PIRSF" id="PIRSF006446">
    <property type="entry name" value="Cyt_quinol_oxidase_1"/>
    <property type="match status" value="1"/>
</dbReference>
<evidence type="ECO:0000256" key="1">
    <source>
        <dbReference type="ARBA" id="ARBA00004651"/>
    </source>
</evidence>
<feature type="transmembrane region" description="Helical" evidence="12">
    <location>
        <begin position="58"/>
        <end position="83"/>
    </location>
</feature>
<evidence type="ECO:0000256" key="8">
    <source>
        <dbReference type="ARBA" id="ARBA00022982"/>
    </source>
</evidence>
<keyword evidence="11 12" id="KW-0472">Membrane</keyword>
<keyword evidence="3 12" id="KW-0813">Transport</keyword>
<evidence type="ECO:0000256" key="2">
    <source>
        <dbReference type="ARBA" id="ARBA00009819"/>
    </source>
</evidence>
<feature type="transmembrane region" description="Helical" evidence="12">
    <location>
        <begin position="400"/>
        <end position="423"/>
    </location>
</feature>
<feature type="transmembrane region" description="Helical" evidence="12">
    <location>
        <begin position="318"/>
        <end position="339"/>
    </location>
</feature>
<dbReference type="InterPro" id="IPR002585">
    <property type="entry name" value="Cyt-d_ubiquinol_oxidase_su_1"/>
</dbReference>
<dbReference type="Proteomes" id="UP001179121">
    <property type="component" value="Chromosome"/>
</dbReference>
<comment type="similarity">
    <text evidence="2 12">Belongs to the cytochrome ubiquinol oxidase subunit 1 family.</text>
</comment>
<comment type="subcellular location">
    <subcellularLocation>
        <location evidence="1">Cell membrane</location>
        <topology evidence="1">Multi-pass membrane protein</topology>
    </subcellularLocation>
</comment>
<dbReference type="GO" id="GO:0016682">
    <property type="term" value="F:oxidoreductase activity, acting on diphenols and related substances as donors, oxygen as acceptor"/>
    <property type="evidence" value="ECO:0007669"/>
    <property type="project" value="TreeGrafter"/>
</dbReference>
<dbReference type="PANTHER" id="PTHR30365">
    <property type="entry name" value="CYTOCHROME D UBIQUINOL OXIDASE"/>
    <property type="match status" value="1"/>
</dbReference>
<dbReference type="RefSeq" id="WP_289269546.1">
    <property type="nucleotide sequence ID" value="NZ_OX365700.1"/>
</dbReference>
<keyword evidence="8 12" id="KW-0249">Electron transport</keyword>
<feature type="transmembrane region" description="Helical" evidence="12">
    <location>
        <begin position="127"/>
        <end position="149"/>
    </location>
</feature>
<protein>
    <submittedName>
        <fullName evidence="13">Cytochrome bd quinol oxidase, subunit I</fullName>
    </submittedName>
</protein>
<dbReference type="GO" id="GO:0005886">
    <property type="term" value="C:plasma membrane"/>
    <property type="evidence" value="ECO:0007669"/>
    <property type="project" value="UniProtKB-SubCell"/>
</dbReference>
<feature type="transmembrane region" description="Helical" evidence="12">
    <location>
        <begin position="181"/>
        <end position="203"/>
    </location>
</feature>
<dbReference type="GO" id="GO:0046872">
    <property type="term" value="F:metal ion binding"/>
    <property type="evidence" value="ECO:0007669"/>
    <property type="project" value="UniProtKB-UniRule"/>
</dbReference>
<evidence type="ECO:0000256" key="4">
    <source>
        <dbReference type="ARBA" id="ARBA00022475"/>
    </source>
</evidence>
<sequence length="441" mass="47869">MSDLLAARAQMAMSLAFHIVFAAIGIAMPAMMTLAEWRWLRTKDDQYLLLAKRWAKGTAILFAVGAVSGTVLSFELGLLWPAFMEWSGPLIGPLFALEGFAFFAEAIFLGLYLYGWSRMSPWAHLTAGFIVTMSGVASALFVVTANAWMNVPVGFELADGQPVRIDPLAALRSPHAWHESFHMVLAALAATGFLVAGIHAFLLLRRPGDRFHRHALGIALWVGGVAALLQPVSGHVLTQSVAHDQPAKLAAIEALFQTQAGAPFHLGGIPDEETGTVPYSIEIPHGLSLLLHADPDATVPGLDRTPRHDWPPVAVVHLAFQVMVAAGFVLAGLSLWCGWRGATKTPLHEDATLLRALVVAAPLGFLAIEAGWTVTEVGRQPWVVYQLMRTAEAVTPMPGLWVPLTTFTLVYGFLALIVIWTMWRHIAATAEHRRRESQAGL</sequence>
<dbReference type="Pfam" id="PF01654">
    <property type="entry name" value="Cyt_bd_oxida_I"/>
    <property type="match status" value="1"/>
</dbReference>
<evidence type="ECO:0000313" key="14">
    <source>
        <dbReference type="Proteomes" id="UP001179121"/>
    </source>
</evidence>
<evidence type="ECO:0000256" key="7">
    <source>
        <dbReference type="ARBA" id="ARBA00022723"/>
    </source>
</evidence>
<keyword evidence="14" id="KW-1185">Reference proteome</keyword>
<feature type="transmembrane region" description="Helical" evidence="12">
    <location>
        <begin position="15"/>
        <end position="37"/>
    </location>
</feature>
<evidence type="ECO:0000256" key="11">
    <source>
        <dbReference type="ARBA" id="ARBA00023136"/>
    </source>
</evidence>
<keyword evidence="6 12" id="KW-0812">Transmembrane</keyword>
<feature type="transmembrane region" description="Helical" evidence="12">
    <location>
        <begin position="95"/>
        <end position="115"/>
    </location>
</feature>
<name>A0AA86T9L4_9BACT</name>
<dbReference type="EMBL" id="OX365700">
    <property type="protein sequence ID" value="CAI4032838.1"/>
    <property type="molecule type" value="Genomic_DNA"/>
</dbReference>
<dbReference type="PANTHER" id="PTHR30365:SF14">
    <property type="entry name" value="CYTOCHROME BD MENAQUINOL OXIDASE SUBUNIT I-RELATED"/>
    <property type="match status" value="1"/>
</dbReference>
<evidence type="ECO:0000256" key="10">
    <source>
        <dbReference type="ARBA" id="ARBA00023004"/>
    </source>
</evidence>
<dbReference type="GO" id="GO:0070069">
    <property type="term" value="C:cytochrome complex"/>
    <property type="evidence" value="ECO:0007669"/>
    <property type="project" value="UniProtKB-UniRule"/>
</dbReference>
<evidence type="ECO:0000256" key="12">
    <source>
        <dbReference type="PIRNR" id="PIRNR006446"/>
    </source>
</evidence>
<feature type="transmembrane region" description="Helical" evidence="12">
    <location>
        <begin position="215"/>
        <end position="233"/>
    </location>
</feature>
<keyword evidence="4 12" id="KW-1003">Cell membrane</keyword>
<keyword evidence="10 12" id="KW-0408">Iron</keyword>
<dbReference type="AlphaFoldDB" id="A0AA86T9L4"/>
<gene>
    <name evidence="13" type="ORF">DNFV4_03268</name>
</gene>
<keyword evidence="7 12" id="KW-0479">Metal-binding</keyword>
<feature type="transmembrane region" description="Helical" evidence="12">
    <location>
        <begin position="351"/>
        <end position="372"/>
    </location>
</feature>